<dbReference type="InterPro" id="IPR042242">
    <property type="entry name" value="RecO_C"/>
</dbReference>
<dbReference type="Proteomes" id="UP000000333">
    <property type="component" value="Chromosome"/>
</dbReference>
<dbReference type="NCBIfam" id="TIGR00613">
    <property type="entry name" value="reco"/>
    <property type="match status" value="1"/>
</dbReference>
<dbReference type="PATRIC" id="fig|633147.7.peg.578"/>
<dbReference type="GO" id="GO:0006310">
    <property type="term" value="P:DNA recombination"/>
    <property type="evidence" value="ECO:0007669"/>
    <property type="project" value="UniProtKB-UniRule"/>
</dbReference>
<name>E1R0B6_OLSUV</name>
<evidence type="ECO:0000256" key="2">
    <source>
        <dbReference type="ARBA" id="ARBA00007452"/>
    </source>
</evidence>
<dbReference type="PANTHER" id="PTHR33991">
    <property type="entry name" value="DNA REPAIR PROTEIN RECO"/>
    <property type="match status" value="1"/>
</dbReference>
<evidence type="ECO:0000256" key="6">
    <source>
        <dbReference type="ARBA" id="ARBA00023204"/>
    </source>
</evidence>
<dbReference type="RefSeq" id="WP_013251832.1">
    <property type="nucleotide sequence ID" value="NC_014363.1"/>
</dbReference>
<evidence type="ECO:0000256" key="8">
    <source>
        <dbReference type="HAMAP-Rule" id="MF_00201"/>
    </source>
</evidence>
<dbReference type="GO" id="GO:0043590">
    <property type="term" value="C:bacterial nucleoid"/>
    <property type="evidence" value="ECO:0007669"/>
    <property type="project" value="TreeGrafter"/>
</dbReference>
<dbReference type="Pfam" id="PF11967">
    <property type="entry name" value="RecO_N"/>
    <property type="match status" value="1"/>
</dbReference>
<dbReference type="STRING" id="633147.Olsu_0969"/>
<dbReference type="GeneID" id="78512390"/>
<dbReference type="GO" id="GO:0006302">
    <property type="term" value="P:double-strand break repair"/>
    <property type="evidence" value="ECO:0007669"/>
    <property type="project" value="TreeGrafter"/>
</dbReference>
<feature type="domain" description="DNA replication/recombination mediator RecO N-terminal" evidence="9">
    <location>
        <begin position="6"/>
        <end position="80"/>
    </location>
</feature>
<dbReference type="HOGENOM" id="CLU_066632_1_0_11"/>
<dbReference type="Gene3D" id="1.20.1440.120">
    <property type="entry name" value="Recombination protein O, C-terminal domain"/>
    <property type="match status" value="1"/>
</dbReference>
<dbReference type="eggNOG" id="COG1381">
    <property type="taxonomic scope" value="Bacteria"/>
</dbReference>
<dbReference type="SUPFAM" id="SSF57863">
    <property type="entry name" value="ArfGap/RecO-like zinc finger"/>
    <property type="match status" value="1"/>
</dbReference>
<comment type="similarity">
    <text evidence="2 8">Belongs to the RecO family.</text>
</comment>
<protein>
    <recommendedName>
        <fullName evidence="3 8">DNA repair protein RecO</fullName>
    </recommendedName>
    <alternativeName>
        <fullName evidence="7 8">Recombination protein O</fullName>
    </alternativeName>
</protein>
<dbReference type="Gene3D" id="6.20.220.20">
    <property type="entry name" value="Recombination protein O, zinc-binding domain"/>
    <property type="match status" value="1"/>
</dbReference>
<sequence>MAPRGTYRTKAIVVDRRTRLKEQDLILVLLAEDGSEKSVVAKGALKPGGRLAARVDFFGETDFLLARGRSLDVVAEASSTNAHLAIRGDLARMSAASAICEVARLTCFADVRDPFLYPICSRALCACEEAGDQGHLDLVAAAYALKVLAHGGWRPELRFCTSCGDEDVAFFSVASGGMLCASCAKDVAGAREMGRSGRLWLAALLQSTFDELLSAPIDVGTSTELVSLVHVWCATHLDARLRAFEFMLSM</sequence>
<dbReference type="InterPro" id="IPR022572">
    <property type="entry name" value="DNA_rep/recomb_RecO_N"/>
</dbReference>
<dbReference type="InterPro" id="IPR003717">
    <property type="entry name" value="RecO"/>
</dbReference>
<evidence type="ECO:0000256" key="5">
    <source>
        <dbReference type="ARBA" id="ARBA00023172"/>
    </source>
</evidence>
<evidence type="ECO:0000313" key="10">
    <source>
        <dbReference type="EMBL" id="ADK68080.1"/>
    </source>
</evidence>
<dbReference type="KEGG" id="ols:Olsu_0969"/>
<dbReference type="InterPro" id="IPR037278">
    <property type="entry name" value="ARFGAP/RecO"/>
</dbReference>
<dbReference type="EMBL" id="CP002106">
    <property type="protein sequence ID" value="ADK68080.1"/>
    <property type="molecule type" value="Genomic_DNA"/>
</dbReference>
<proteinExistence type="inferred from homology"/>
<accession>E1R0B6</accession>
<evidence type="ECO:0000256" key="3">
    <source>
        <dbReference type="ARBA" id="ARBA00021310"/>
    </source>
</evidence>
<keyword evidence="11" id="KW-1185">Reference proteome</keyword>
<evidence type="ECO:0000256" key="7">
    <source>
        <dbReference type="ARBA" id="ARBA00033409"/>
    </source>
</evidence>
<dbReference type="Pfam" id="PF02565">
    <property type="entry name" value="RecO_C"/>
    <property type="match status" value="1"/>
</dbReference>
<dbReference type="HAMAP" id="MF_00201">
    <property type="entry name" value="RecO"/>
    <property type="match status" value="1"/>
</dbReference>
<evidence type="ECO:0000256" key="4">
    <source>
        <dbReference type="ARBA" id="ARBA00022763"/>
    </source>
</evidence>
<organism evidence="10 11">
    <name type="scientific">Olsenella uli (strain ATCC 49627 / DSM 7084 / CCUG 31166 / CIP 109912 / JCM 12494 / LMG 11480 / NCIMB 702895 / VPI D76D-27C)</name>
    <name type="common">Lactobacillus uli</name>
    <dbReference type="NCBI Taxonomy" id="633147"/>
    <lineage>
        <taxon>Bacteria</taxon>
        <taxon>Bacillati</taxon>
        <taxon>Actinomycetota</taxon>
        <taxon>Coriobacteriia</taxon>
        <taxon>Coriobacteriales</taxon>
        <taxon>Atopobiaceae</taxon>
        <taxon>Olsenella</taxon>
    </lineage>
</organism>
<dbReference type="AlphaFoldDB" id="E1R0B6"/>
<dbReference type="OrthoDB" id="9812244at2"/>
<dbReference type="InterPro" id="IPR012340">
    <property type="entry name" value="NA-bd_OB-fold"/>
</dbReference>
<evidence type="ECO:0000256" key="1">
    <source>
        <dbReference type="ARBA" id="ARBA00003065"/>
    </source>
</evidence>
<comment type="function">
    <text evidence="1 8">Involved in DNA repair and RecF pathway recombination.</text>
</comment>
<dbReference type="PANTHER" id="PTHR33991:SF1">
    <property type="entry name" value="DNA REPAIR PROTEIN RECO"/>
    <property type="match status" value="1"/>
</dbReference>
<keyword evidence="5 8" id="KW-0233">DNA recombination</keyword>
<reference evidence="10 11" key="1">
    <citation type="journal article" date="2010" name="Stand. Genomic Sci.">
        <title>Complete genome sequence of Olsenella uli type strain (VPI D76D-27C).</title>
        <authorList>
            <person name="Goker M."/>
            <person name="Held B."/>
            <person name="Lucas S."/>
            <person name="Nolan M."/>
            <person name="Yasawong M."/>
            <person name="Glavina Del Rio T."/>
            <person name="Tice H."/>
            <person name="Cheng J.F."/>
            <person name="Bruce D."/>
            <person name="Detter J.C."/>
            <person name="Tapia R."/>
            <person name="Han C."/>
            <person name="Goodwin L."/>
            <person name="Pitluck S."/>
            <person name="Liolios K."/>
            <person name="Ivanova N."/>
            <person name="Mavromatis K."/>
            <person name="Mikhailova N."/>
            <person name="Pati A."/>
            <person name="Chen A."/>
            <person name="Palaniappan K."/>
            <person name="Land M."/>
            <person name="Hauser L."/>
            <person name="Chang Y.J."/>
            <person name="Jeffries C.D."/>
            <person name="Rohde M."/>
            <person name="Sikorski J."/>
            <person name="Pukall R."/>
            <person name="Woyke T."/>
            <person name="Bristow J."/>
            <person name="Eisen J.A."/>
            <person name="Markowitz V."/>
            <person name="Hugenholtz P."/>
            <person name="Kyrpides N.C."/>
            <person name="Klenk H.P."/>
            <person name="Lapidus A."/>
        </authorList>
    </citation>
    <scope>NUCLEOTIDE SEQUENCE [LARGE SCALE GENOMIC DNA]</scope>
    <source>
        <strain evidence="11">ATCC 49627 / DSM 7084 / CIP 109912 / JCM 12494 / NCIMB 702895 / VPI D76D-27C</strain>
    </source>
</reference>
<gene>
    <name evidence="8" type="primary">recO</name>
    <name evidence="10" type="ordered locus">Olsu_0969</name>
</gene>
<keyword evidence="4 8" id="KW-0227">DNA damage</keyword>
<dbReference type="SUPFAM" id="SSF50249">
    <property type="entry name" value="Nucleic acid-binding proteins"/>
    <property type="match status" value="1"/>
</dbReference>
<evidence type="ECO:0000259" key="9">
    <source>
        <dbReference type="Pfam" id="PF11967"/>
    </source>
</evidence>
<dbReference type="Gene3D" id="2.40.50.140">
    <property type="entry name" value="Nucleic acid-binding proteins"/>
    <property type="match status" value="1"/>
</dbReference>
<evidence type="ECO:0000313" key="11">
    <source>
        <dbReference type="Proteomes" id="UP000000333"/>
    </source>
</evidence>
<keyword evidence="6 8" id="KW-0234">DNA repair</keyword>